<feature type="transmembrane region" description="Helical" evidence="1">
    <location>
        <begin position="16"/>
        <end position="37"/>
    </location>
</feature>
<reference evidence="2" key="1">
    <citation type="journal article" date="2014" name="Int. J. Syst. Evol. Microbiol.">
        <title>Complete genome sequence of Corynebacterium casei LMG S-19264T (=DSM 44701T), isolated from a smear-ripened cheese.</title>
        <authorList>
            <consortium name="US DOE Joint Genome Institute (JGI-PGF)"/>
            <person name="Walter F."/>
            <person name="Albersmeier A."/>
            <person name="Kalinowski J."/>
            <person name="Ruckert C."/>
        </authorList>
    </citation>
    <scope>NUCLEOTIDE SEQUENCE</scope>
    <source>
        <strain evidence="2">CCM 7905</strain>
    </source>
</reference>
<keyword evidence="1" id="KW-1133">Transmembrane helix</keyword>
<evidence type="ECO:0000313" key="2">
    <source>
        <dbReference type="EMBL" id="GGG08754.1"/>
    </source>
</evidence>
<dbReference type="AlphaFoldDB" id="A0A917D309"/>
<name>A0A917D309_9NOCA</name>
<keyword evidence="3" id="KW-1185">Reference proteome</keyword>
<dbReference type="EMBL" id="BMCU01000002">
    <property type="protein sequence ID" value="GGG08754.1"/>
    <property type="molecule type" value="Genomic_DNA"/>
</dbReference>
<keyword evidence="1" id="KW-0472">Membrane</keyword>
<sequence length="99" mass="11052">MYRTRVGDLLHYMPTWGWFVVALVVVDLVVIVTWVVLRRTAKPTLASAHAVDAATQDEVFALVSARKKVEAMKLLRDRTGMPLRQAKDTVDAVSSGRTQ</sequence>
<protein>
    <recommendedName>
        <fullName evidence="4">Ribosomal protein L7/L12 C-terminal domain-containing protein</fullName>
    </recommendedName>
</protein>
<evidence type="ECO:0000313" key="3">
    <source>
        <dbReference type="Proteomes" id="UP000654257"/>
    </source>
</evidence>
<comment type="caution">
    <text evidence="2">The sequence shown here is derived from an EMBL/GenBank/DDBJ whole genome shotgun (WGS) entry which is preliminary data.</text>
</comment>
<dbReference type="Gene3D" id="3.30.1390.10">
    <property type="match status" value="1"/>
</dbReference>
<accession>A0A917D309</accession>
<evidence type="ECO:0000256" key="1">
    <source>
        <dbReference type="SAM" id="Phobius"/>
    </source>
</evidence>
<dbReference type="InterPro" id="IPR014719">
    <property type="entry name" value="Ribosomal_bL12_C/ClpS-like"/>
</dbReference>
<gene>
    <name evidence="2" type="ORF">GCM10007304_23540</name>
</gene>
<organism evidence="2 3">
    <name type="scientific">Rhodococcoides trifolii</name>
    <dbReference type="NCBI Taxonomy" id="908250"/>
    <lineage>
        <taxon>Bacteria</taxon>
        <taxon>Bacillati</taxon>
        <taxon>Actinomycetota</taxon>
        <taxon>Actinomycetes</taxon>
        <taxon>Mycobacteriales</taxon>
        <taxon>Nocardiaceae</taxon>
        <taxon>Rhodococcoides</taxon>
    </lineage>
</organism>
<proteinExistence type="predicted"/>
<reference evidence="2" key="2">
    <citation type="submission" date="2020-09" db="EMBL/GenBank/DDBJ databases">
        <authorList>
            <person name="Sun Q."/>
            <person name="Sedlacek I."/>
        </authorList>
    </citation>
    <scope>NUCLEOTIDE SEQUENCE</scope>
    <source>
        <strain evidence="2">CCM 7905</strain>
    </source>
</reference>
<dbReference type="Proteomes" id="UP000654257">
    <property type="component" value="Unassembled WGS sequence"/>
</dbReference>
<keyword evidence="1" id="KW-0812">Transmembrane</keyword>
<evidence type="ECO:0008006" key="4">
    <source>
        <dbReference type="Google" id="ProtNLM"/>
    </source>
</evidence>